<evidence type="ECO:0000256" key="3">
    <source>
        <dbReference type="ARBA" id="ARBA00022833"/>
    </source>
</evidence>
<evidence type="ECO:0000313" key="6">
    <source>
        <dbReference type="EMBL" id="MFC3151626.1"/>
    </source>
</evidence>
<dbReference type="Proteomes" id="UP001595476">
    <property type="component" value="Unassembled WGS sequence"/>
</dbReference>
<proteinExistence type="predicted"/>
<evidence type="ECO:0000256" key="4">
    <source>
        <dbReference type="SAM" id="SignalP"/>
    </source>
</evidence>
<dbReference type="RefSeq" id="WP_386720740.1">
    <property type="nucleotide sequence ID" value="NZ_JBHRSZ010000004.1"/>
</dbReference>
<keyword evidence="3" id="KW-0862">Zinc</keyword>
<feature type="domain" description="B30.2/SPRY" evidence="5">
    <location>
        <begin position="134"/>
        <end position="319"/>
    </location>
</feature>
<dbReference type="PROSITE" id="PS50188">
    <property type="entry name" value="B302_SPRY"/>
    <property type="match status" value="1"/>
</dbReference>
<organism evidence="6 7">
    <name type="scientific">Litoribrevibacter euphylliae</name>
    <dbReference type="NCBI Taxonomy" id="1834034"/>
    <lineage>
        <taxon>Bacteria</taxon>
        <taxon>Pseudomonadati</taxon>
        <taxon>Pseudomonadota</taxon>
        <taxon>Gammaproteobacteria</taxon>
        <taxon>Oceanospirillales</taxon>
        <taxon>Oceanospirillaceae</taxon>
        <taxon>Litoribrevibacter</taxon>
    </lineage>
</organism>
<dbReference type="PANTHER" id="PTHR13363">
    <property type="entry name" value="RING FINGER AND SRY DOMAIN-CONTAINING"/>
    <property type="match status" value="1"/>
</dbReference>
<name>A0ABV7HG80_9GAMM</name>
<evidence type="ECO:0000256" key="2">
    <source>
        <dbReference type="ARBA" id="ARBA00022771"/>
    </source>
</evidence>
<accession>A0ABV7HG80</accession>
<gene>
    <name evidence="6" type="ORF">ACFOEK_11370</name>
</gene>
<dbReference type="EMBL" id="JBHRSZ010000004">
    <property type="protein sequence ID" value="MFC3151626.1"/>
    <property type="molecule type" value="Genomic_DNA"/>
</dbReference>
<dbReference type="SUPFAM" id="SSF49899">
    <property type="entry name" value="Concanavalin A-like lectins/glucanases"/>
    <property type="match status" value="1"/>
</dbReference>
<evidence type="ECO:0000313" key="7">
    <source>
        <dbReference type="Proteomes" id="UP001595476"/>
    </source>
</evidence>
<keyword evidence="7" id="KW-1185">Reference proteome</keyword>
<reference evidence="7" key="1">
    <citation type="journal article" date="2019" name="Int. J. Syst. Evol. Microbiol.">
        <title>The Global Catalogue of Microorganisms (GCM) 10K type strain sequencing project: providing services to taxonomists for standard genome sequencing and annotation.</title>
        <authorList>
            <consortium name="The Broad Institute Genomics Platform"/>
            <consortium name="The Broad Institute Genome Sequencing Center for Infectious Disease"/>
            <person name="Wu L."/>
            <person name="Ma J."/>
        </authorList>
    </citation>
    <scope>NUCLEOTIDE SEQUENCE [LARGE SCALE GENOMIC DNA]</scope>
    <source>
        <strain evidence="7">KCTC 52438</strain>
    </source>
</reference>
<dbReference type="InterPro" id="IPR003877">
    <property type="entry name" value="SPRY_dom"/>
</dbReference>
<comment type="caution">
    <text evidence="6">The sequence shown here is derived from an EMBL/GenBank/DDBJ whole genome shotgun (WGS) entry which is preliminary data.</text>
</comment>
<dbReference type="Pfam" id="PF00622">
    <property type="entry name" value="SPRY"/>
    <property type="match status" value="1"/>
</dbReference>
<sequence length="327" mass="35554">MAIIKIHQIKYLNGIYMLKMKSALSLTLLVSSPLYALDVESTEWTLVKDYSLTGIMDTNTDQDTMTAVLTDNEFSGQLVTSGNIIMGRFLEPNSAPENTVVNFQEVSADAITKYLGKGTGDSYQGTWFDTNGQSGDFSLGLNTSTGGGGGYLPLNIEFVPESSPGVSITGEYNQIVTSSYNWNTANTTHAIENGKWYWEVEFLAGDPSNFMAGVLNAPSVDSWASNNHAGYYYPARPNEYKPNGQSFCDSQPIGLYGPIYLDIGDVVSVMLDMDTKTISIGVNGISYGVMCEALPDIVYPAVSVYTGVQVEANFGHKEWAYSGLAEY</sequence>
<dbReference type="InterPro" id="IPR013320">
    <property type="entry name" value="ConA-like_dom_sf"/>
</dbReference>
<dbReference type="Gene3D" id="2.60.120.920">
    <property type="match status" value="1"/>
</dbReference>
<keyword evidence="2" id="KW-0863">Zinc-finger</keyword>
<keyword evidence="4" id="KW-0732">Signal</keyword>
<dbReference type="SMART" id="SM00449">
    <property type="entry name" value="SPRY"/>
    <property type="match status" value="1"/>
</dbReference>
<dbReference type="InterPro" id="IPR001870">
    <property type="entry name" value="B30.2/SPRY"/>
</dbReference>
<evidence type="ECO:0000259" key="5">
    <source>
        <dbReference type="PROSITE" id="PS50188"/>
    </source>
</evidence>
<protein>
    <submittedName>
        <fullName evidence="6">SPRY domain-containing protein</fullName>
    </submittedName>
</protein>
<evidence type="ECO:0000256" key="1">
    <source>
        <dbReference type="ARBA" id="ARBA00022723"/>
    </source>
</evidence>
<keyword evidence="1" id="KW-0479">Metal-binding</keyword>
<dbReference type="PANTHER" id="PTHR13363:SF5">
    <property type="entry name" value="E3 UBIQUITIN-PROTEIN LIGASE RNF123"/>
    <property type="match status" value="1"/>
</dbReference>
<dbReference type="InterPro" id="IPR045129">
    <property type="entry name" value="RNF123/RKP/RSPRY1"/>
</dbReference>
<dbReference type="InterPro" id="IPR043136">
    <property type="entry name" value="B30.2/SPRY_sf"/>
</dbReference>
<feature type="signal peptide" evidence="4">
    <location>
        <begin position="1"/>
        <end position="36"/>
    </location>
</feature>
<feature type="chain" id="PRO_5046477004" evidence="4">
    <location>
        <begin position="37"/>
        <end position="327"/>
    </location>
</feature>